<name>A0ACC0QKI4_9HYPO</name>
<protein>
    <submittedName>
        <fullName evidence="1">Uncharacterized protein</fullName>
    </submittedName>
</protein>
<proteinExistence type="predicted"/>
<dbReference type="EMBL" id="CM046512">
    <property type="protein sequence ID" value="KAI8655288.1"/>
    <property type="molecule type" value="Genomic_DNA"/>
</dbReference>
<organism evidence="1 2">
    <name type="scientific">Fusarium keratoplasticum</name>
    <dbReference type="NCBI Taxonomy" id="1328300"/>
    <lineage>
        <taxon>Eukaryota</taxon>
        <taxon>Fungi</taxon>
        <taxon>Dikarya</taxon>
        <taxon>Ascomycota</taxon>
        <taxon>Pezizomycotina</taxon>
        <taxon>Sordariomycetes</taxon>
        <taxon>Hypocreomycetidae</taxon>
        <taxon>Hypocreales</taxon>
        <taxon>Nectriaceae</taxon>
        <taxon>Fusarium</taxon>
        <taxon>Fusarium solani species complex</taxon>
    </lineage>
</organism>
<gene>
    <name evidence="1" type="ORF">NCS57_01277200</name>
</gene>
<reference evidence="1" key="1">
    <citation type="submission" date="2022-06" db="EMBL/GenBank/DDBJ databases">
        <title>Fusarium solani species complex genomes reveal bases of compartmentalisation and animal pathogenesis.</title>
        <authorList>
            <person name="Tsai I.J."/>
        </authorList>
    </citation>
    <scope>NUCLEOTIDE SEQUENCE</scope>
    <source>
        <strain evidence="1">Fu6.1</strain>
    </source>
</reference>
<dbReference type="Proteomes" id="UP001065298">
    <property type="component" value="Chromosome 10"/>
</dbReference>
<sequence>MAVLGYAGLLVLLVACIYLRGRGRGELPPGPKGIPLLGNAHQLGSKPHRQLQLWASQFGSVFTVRLGWENWVFINDPTSVREIFDKQSAVTSGRMPQPVLSGILSGENRLLLLTYGEKWRKLRAIVHKSLTPKGSSTYKPGQEFEAKQLIYDIATDNATQEDFYMHVRRYTTSVVLLSTYGLRVPSWDCDDIRAIYGLLHDFSQAAQPGAYLADLIPPLGNLPWFLQWWRPSAIRAYKKQRDTWMGYWKRLQIALQENRAPECLVRQLVESDLKKQGISEVEAGFAAGSMIEAGSETTSSALNSAILYLSAHPEVQAIADEELSRVVGDERSPTFDDEADLAYIRAIGKEILRIRPVTTIGTPHYTTADIEHKGYVIPKNTVVCISQYVLHFDQGRWEKDGGRLFDPSRYLAYPEKAGVYAASRDANSRDHFDFGAGRRICPGMHLAENSLFITLAKLLWAFRIEPGQGPDGKPLPVDLSDDAYEPGVNTLPKPFKARFVARNETRARVLREEWAVAQEQGFWLGDVKVDTKGVVVQEGIEHCVRHERTHTHEKPFACRYCLKSYSRKDLVTRHERTLHAHDQEAQQYKQNDADGEYVADQVNVAWAAPARSAAPDTPPQDPQALETCHHLDLVPRAASPGHGNGGALSPSSSSTTPSSTSQSVASRLASLDEADSAVAMIAETVSIGTAHHGPRDASVVAESVAVSHPRPDSSHSSQNPPFDPLRHASDQHNSNGTIDADIAIDMDIDNLMPYTQPPADKGTSPHQHRHRQSRNQSLPSNPIVQDPMPFTFSPMPDVDLDLSGFTFTPLAADVFDLPQNQQNVQPQYHFSFAELDALSHFGQSNAQIPLQDDSLKSGNALPDTNVTGKEADQSDLPILLSGERVAYPSLVLDNSTYLSIQADLMERLGASHVKVDLPPVKLLQGFLSGYISSFHTHLRIIHLQTFDPRTAPSPLVLAMCSIGALYRLDRRRARHLYDIAVRSVETIARPLQHDKTLVKDYCLWYVQARVLLSFYAVMSGDKNLVSSTMDSNGFYTVVFNHVRVSLGGDKPSVARMTWHEWIEYESWKRLLGALFITSTLTMVLFDVNPGFNATQDLDFETFEDEDSWSAESSNKWRELWANRLKQQQSRPASRRTMRQVLTNLMCPSKSPSDMEPLRISTFSALVLMHAVVLHMWQRSQVFQALADSSIGQDHLRLSLLESTLKSLTRCESFLRSGEKDSCHPDDNGDTETSLVFNSHAVLRIAYIRLFKPSCQINLTCQDPVDMEASITSFVTTKIERGPQLLEACVKTLEGLIIPVRLGHMLVRKTAAFRWGVEHAIAGWESALLVTKWVHSVEIDSLCGLQPTPEEEKLFAIIREVLEEAEYDGSESTSLAAGVARTWGWFLQDVWIWAITPRMGAALGLLADAYERITRSNRRHSLGSGP</sequence>
<accession>A0ACC0QKI4</accession>
<evidence type="ECO:0000313" key="1">
    <source>
        <dbReference type="EMBL" id="KAI8655288.1"/>
    </source>
</evidence>
<evidence type="ECO:0000313" key="2">
    <source>
        <dbReference type="Proteomes" id="UP001065298"/>
    </source>
</evidence>
<keyword evidence="2" id="KW-1185">Reference proteome</keyword>
<comment type="caution">
    <text evidence="1">The sequence shown here is derived from an EMBL/GenBank/DDBJ whole genome shotgun (WGS) entry which is preliminary data.</text>
</comment>